<sequence length="127" mass="14993">VNTKCNYQVFLTKYGKGDIWVKERTENYFIVEGTPGLLFGGEIKAKRKGFETDRLETVEITPKVSMDFRLSKEDEETLNMGKRTYETLTIMNNSVKEDNKEQRAILNSMDEEVREEEIEREQILEEW</sequence>
<comment type="caution">
    <text evidence="2">The sequence shown here is derived from an EMBL/GenBank/DDBJ whole genome shotgun (WGS) entry which is preliminary data.</text>
</comment>
<reference evidence="2 3" key="1">
    <citation type="submission" date="2018-03" db="EMBL/GenBank/DDBJ databases">
        <title>The uncultured portion of the human microbiome is neutrally assembled.</title>
        <authorList>
            <person name="Jeraldo P."/>
            <person name="Boardman L."/>
            <person name="White B.A."/>
            <person name="Nelson H."/>
            <person name="Goldenfeld N."/>
            <person name="Chia N."/>
        </authorList>
    </citation>
    <scope>NUCLEOTIDE SEQUENCE [LARGE SCALE GENOMIC DNA]</scope>
    <source>
        <strain evidence="2">CIM:MAG 903</strain>
    </source>
</reference>
<accession>A0A316M4V1</accession>
<evidence type="ECO:0000313" key="2">
    <source>
        <dbReference type="EMBL" id="PWL53264.1"/>
    </source>
</evidence>
<dbReference type="EMBL" id="QAMZ01000039">
    <property type="protein sequence ID" value="PWL53264.1"/>
    <property type="molecule type" value="Genomic_DNA"/>
</dbReference>
<name>A0A316M4V1_9CLOT</name>
<proteinExistence type="predicted"/>
<dbReference type="Proteomes" id="UP000246114">
    <property type="component" value="Unassembled WGS sequence"/>
</dbReference>
<feature type="non-terminal residue" evidence="2">
    <location>
        <position position="1"/>
    </location>
</feature>
<evidence type="ECO:0000256" key="1">
    <source>
        <dbReference type="SAM" id="Coils"/>
    </source>
</evidence>
<gene>
    <name evidence="2" type="ORF">DBY38_08055</name>
</gene>
<dbReference type="AlphaFoldDB" id="A0A316M4V1"/>
<keyword evidence="1" id="KW-0175">Coiled coil</keyword>
<evidence type="ECO:0000313" key="3">
    <source>
        <dbReference type="Proteomes" id="UP000246114"/>
    </source>
</evidence>
<feature type="coiled-coil region" evidence="1">
    <location>
        <begin position="99"/>
        <end position="126"/>
    </location>
</feature>
<organism evidence="2 3">
    <name type="scientific">Clostridium cadaveris</name>
    <dbReference type="NCBI Taxonomy" id="1529"/>
    <lineage>
        <taxon>Bacteria</taxon>
        <taxon>Bacillati</taxon>
        <taxon>Bacillota</taxon>
        <taxon>Clostridia</taxon>
        <taxon>Eubacteriales</taxon>
        <taxon>Clostridiaceae</taxon>
        <taxon>Clostridium</taxon>
    </lineage>
</organism>
<protein>
    <submittedName>
        <fullName evidence="2">Uncharacterized protein</fullName>
    </submittedName>
</protein>